<protein>
    <submittedName>
        <fullName evidence="1">15926_t:CDS:1</fullName>
    </submittedName>
</protein>
<evidence type="ECO:0000313" key="1">
    <source>
        <dbReference type="EMBL" id="CAG8735068.1"/>
    </source>
</evidence>
<reference evidence="1" key="1">
    <citation type="submission" date="2021-06" db="EMBL/GenBank/DDBJ databases">
        <authorList>
            <person name="Kallberg Y."/>
            <person name="Tangrot J."/>
            <person name="Rosling A."/>
        </authorList>
    </citation>
    <scope>NUCLEOTIDE SEQUENCE</scope>
    <source>
        <strain evidence="1">UK204</strain>
    </source>
</reference>
<proteinExistence type="predicted"/>
<name>A0A9N9NJ77_9GLOM</name>
<dbReference type="EMBL" id="CAJVPQ010013234">
    <property type="protein sequence ID" value="CAG8735068.1"/>
    <property type="molecule type" value="Genomic_DNA"/>
</dbReference>
<organism evidence="1 2">
    <name type="scientific">Funneliformis caledonium</name>
    <dbReference type="NCBI Taxonomy" id="1117310"/>
    <lineage>
        <taxon>Eukaryota</taxon>
        <taxon>Fungi</taxon>
        <taxon>Fungi incertae sedis</taxon>
        <taxon>Mucoromycota</taxon>
        <taxon>Glomeromycotina</taxon>
        <taxon>Glomeromycetes</taxon>
        <taxon>Glomerales</taxon>
        <taxon>Glomeraceae</taxon>
        <taxon>Funneliformis</taxon>
    </lineage>
</organism>
<gene>
    <name evidence="1" type="ORF">FCALED_LOCUS15243</name>
</gene>
<dbReference type="OrthoDB" id="2431753at2759"/>
<dbReference type="AlphaFoldDB" id="A0A9N9NJ77"/>
<comment type="caution">
    <text evidence="1">The sequence shown here is derived from an EMBL/GenBank/DDBJ whole genome shotgun (WGS) entry which is preliminary data.</text>
</comment>
<dbReference type="Proteomes" id="UP000789570">
    <property type="component" value="Unassembled WGS sequence"/>
</dbReference>
<accession>A0A9N9NJ77</accession>
<evidence type="ECO:0000313" key="2">
    <source>
        <dbReference type="Proteomes" id="UP000789570"/>
    </source>
</evidence>
<sequence>TENDAGLFIQRVQEQTFEFEYNDNPGEIKTISIEFFPSKEYGRNNHTIYKIQITQLNFHWCNLHFHLLTTSITIPVPQPSAPETSKALLILGTLKVPLTLGTMITAPPE</sequence>
<feature type="non-terminal residue" evidence="1">
    <location>
        <position position="109"/>
    </location>
</feature>
<keyword evidence="2" id="KW-1185">Reference proteome</keyword>